<name>A0A3M6UB45_POCDA</name>
<feature type="non-terminal residue" evidence="1">
    <location>
        <position position="1"/>
    </location>
</feature>
<evidence type="ECO:0000313" key="1">
    <source>
        <dbReference type="EMBL" id="RMX50698.1"/>
    </source>
</evidence>
<gene>
    <name evidence="1" type="ORF">pdam_00013218</name>
</gene>
<dbReference type="SUPFAM" id="SSF56219">
    <property type="entry name" value="DNase I-like"/>
    <property type="match status" value="1"/>
</dbReference>
<reference evidence="1 2" key="1">
    <citation type="journal article" date="2018" name="Sci. Rep.">
        <title>Comparative analysis of the Pocillopora damicornis genome highlights role of immune system in coral evolution.</title>
        <authorList>
            <person name="Cunning R."/>
            <person name="Bay R.A."/>
            <person name="Gillette P."/>
            <person name="Baker A.C."/>
            <person name="Traylor-Knowles N."/>
        </authorList>
    </citation>
    <scope>NUCLEOTIDE SEQUENCE [LARGE SCALE GENOMIC DNA]</scope>
    <source>
        <strain evidence="1">RSMAS</strain>
        <tissue evidence="1">Whole animal</tissue>
    </source>
</reference>
<proteinExistence type="predicted"/>
<evidence type="ECO:0000313" key="2">
    <source>
        <dbReference type="Proteomes" id="UP000275408"/>
    </source>
</evidence>
<keyword evidence="2" id="KW-1185">Reference proteome</keyword>
<organism evidence="1 2">
    <name type="scientific">Pocillopora damicornis</name>
    <name type="common">Cauliflower coral</name>
    <name type="synonym">Millepora damicornis</name>
    <dbReference type="NCBI Taxonomy" id="46731"/>
    <lineage>
        <taxon>Eukaryota</taxon>
        <taxon>Metazoa</taxon>
        <taxon>Cnidaria</taxon>
        <taxon>Anthozoa</taxon>
        <taxon>Hexacorallia</taxon>
        <taxon>Scleractinia</taxon>
        <taxon>Astrocoeniina</taxon>
        <taxon>Pocilloporidae</taxon>
        <taxon>Pocillopora</taxon>
    </lineage>
</organism>
<sequence length="105" mass="12221">TTARGVHLHNLCSLKRIDNDRPSQPNGASNSKGKTDIITIFETWLNTTVTTLELQIDGYKLYRLDRLHKRGGRVCTYIRKELKATILKELSYIPERNFYQLWLSI</sequence>
<dbReference type="Gene3D" id="3.60.10.10">
    <property type="entry name" value="Endonuclease/exonuclease/phosphatase"/>
    <property type="match status" value="1"/>
</dbReference>
<dbReference type="InterPro" id="IPR036691">
    <property type="entry name" value="Endo/exonu/phosph_ase_sf"/>
</dbReference>
<dbReference type="Proteomes" id="UP000275408">
    <property type="component" value="Unassembled WGS sequence"/>
</dbReference>
<comment type="caution">
    <text evidence="1">The sequence shown here is derived from an EMBL/GenBank/DDBJ whole genome shotgun (WGS) entry which is preliminary data.</text>
</comment>
<dbReference type="AlphaFoldDB" id="A0A3M6UB45"/>
<accession>A0A3M6UB45</accession>
<dbReference type="EMBL" id="RCHS01001908">
    <property type="protein sequence ID" value="RMX50698.1"/>
    <property type="molecule type" value="Genomic_DNA"/>
</dbReference>
<protein>
    <submittedName>
        <fullName evidence="1">Uncharacterized protein</fullName>
    </submittedName>
</protein>